<comment type="catalytic activity">
    <reaction evidence="4">
        <text>a 2-demethylmenaquinol + S-adenosyl-L-methionine = a menaquinol + S-adenosyl-L-homocysteine + H(+)</text>
        <dbReference type="Rhea" id="RHEA:42640"/>
        <dbReference type="Rhea" id="RHEA-COMP:9539"/>
        <dbReference type="Rhea" id="RHEA-COMP:9563"/>
        <dbReference type="ChEBI" id="CHEBI:15378"/>
        <dbReference type="ChEBI" id="CHEBI:18151"/>
        <dbReference type="ChEBI" id="CHEBI:55437"/>
        <dbReference type="ChEBI" id="CHEBI:57856"/>
        <dbReference type="ChEBI" id="CHEBI:59789"/>
        <dbReference type="EC" id="2.1.1.163"/>
    </reaction>
</comment>
<sequence>MNKEKEEVYIKKLFNKMASHYNFTTIVLTLGIFPLIQNYMLRKSNLKTGDNVIDICCGTGKLSLKIAKRVGDGGKVVGIDFSSKMLDVGRLMMKNKSIKNVEFIEGNALDLPFSNNNFEIAINSFALRNVLNIKKSIEEMSRVVKSGGQVVCLEAAIPTNKILLQGFNLIFFKIIPFFAKIINKVKDNDKYFDYLWLIKSFKEFPSQTEIKNMYINAGLVEVKSFSLIGGLFTVYLGQKR</sequence>
<dbReference type="EC" id="2.1.1.163" evidence="4"/>
<dbReference type="CDD" id="cd02440">
    <property type="entry name" value="AdoMet_MTases"/>
    <property type="match status" value="1"/>
</dbReference>
<dbReference type="GO" id="GO:0032259">
    <property type="term" value="P:methylation"/>
    <property type="evidence" value="ECO:0007669"/>
    <property type="project" value="UniProtKB-KW"/>
</dbReference>
<keyword evidence="5" id="KW-0472">Membrane</keyword>
<dbReference type="AlphaFoldDB" id="A0A1W1VGZ8"/>
<dbReference type="InterPro" id="IPR004033">
    <property type="entry name" value="UbiE/COQ5_MeTrFase"/>
</dbReference>
<dbReference type="PANTHER" id="PTHR43591">
    <property type="entry name" value="METHYLTRANSFERASE"/>
    <property type="match status" value="1"/>
</dbReference>
<proteinExistence type="inferred from homology"/>
<dbReference type="GO" id="GO:0009234">
    <property type="term" value="P:menaquinone biosynthetic process"/>
    <property type="evidence" value="ECO:0007669"/>
    <property type="project" value="UniProtKB-UniRule"/>
</dbReference>
<comment type="function">
    <text evidence="4">Methyltransferase required for the conversion of demethylmenaquinol (DMKH2) to menaquinol (MKH2).</text>
</comment>
<comment type="similarity">
    <text evidence="4">Belongs to the class I-like SAM-binding methyltransferase superfamily. MenG/UbiE family.</text>
</comment>
<evidence type="ECO:0000256" key="5">
    <source>
        <dbReference type="SAM" id="Phobius"/>
    </source>
</evidence>
<evidence type="ECO:0000313" key="7">
    <source>
        <dbReference type="Proteomes" id="UP000192731"/>
    </source>
</evidence>
<feature type="binding site" evidence="4">
    <location>
        <position position="124"/>
    </location>
    <ligand>
        <name>S-adenosyl-L-methionine</name>
        <dbReference type="ChEBI" id="CHEBI:59789"/>
    </ligand>
</feature>
<protein>
    <recommendedName>
        <fullName evidence="4">Demethylmenaquinone methyltransferase</fullName>
        <ecNumber evidence="4">2.1.1.163</ecNumber>
    </recommendedName>
</protein>
<evidence type="ECO:0000256" key="4">
    <source>
        <dbReference type="HAMAP-Rule" id="MF_01813"/>
    </source>
</evidence>
<accession>A0A1W1VGZ8</accession>
<organism evidence="6 7">
    <name type="scientific">Desulfonispora thiosulfatigenes DSM 11270</name>
    <dbReference type="NCBI Taxonomy" id="656914"/>
    <lineage>
        <taxon>Bacteria</taxon>
        <taxon>Bacillati</taxon>
        <taxon>Bacillota</taxon>
        <taxon>Clostridia</taxon>
        <taxon>Eubacteriales</taxon>
        <taxon>Peptococcaceae</taxon>
        <taxon>Desulfonispora</taxon>
    </lineage>
</organism>
<name>A0A1W1VGZ8_DESTI</name>
<dbReference type="EMBL" id="FWWT01000021">
    <property type="protein sequence ID" value="SMB92638.1"/>
    <property type="molecule type" value="Genomic_DNA"/>
</dbReference>
<evidence type="ECO:0000256" key="2">
    <source>
        <dbReference type="ARBA" id="ARBA00022679"/>
    </source>
</evidence>
<dbReference type="SUPFAM" id="SSF53335">
    <property type="entry name" value="S-adenosyl-L-methionine-dependent methyltransferases"/>
    <property type="match status" value="1"/>
</dbReference>
<dbReference type="OrthoDB" id="9808140at2"/>
<keyword evidence="7" id="KW-1185">Reference proteome</keyword>
<dbReference type="PROSITE" id="PS51608">
    <property type="entry name" value="SAM_MT_UBIE"/>
    <property type="match status" value="1"/>
</dbReference>
<keyword evidence="3 4" id="KW-0949">S-adenosyl-L-methionine</keyword>
<keyword evidence="5" id="KW-0812">Transmembrane</keyword>
<dbReference type="STRING" id="656914.SAMN00017405_2073"/>
<keyword evidence="5" id="KW-1133">Transmembrane helix</keyword>
<dbReference type="HAMAP" id="MF_01813">
    <property type="entry name" value="MenG_UbiE_methyltr"/>
    <property type="match status" value="1"/>
</dbReference>
<gene>
    <name evidence="4" type="primary">menG</name>
    <name evidence="6" type="ORF">SAMN00017405_2073</name>
</gene>
<dbReference type="RefSeq" id="WP_084053667.1">
    <property type="nucleotide sequence ID" value="NZ_FWWT01000021.1"/>
</dbReference>
<evidence type="ECO:0000313" key="6">
    <source>
        <dbReference type="EMBL" id="SMB92638.1"/>
    </source>
</evidence>
<feature type="binding site" evidence="4">
    <location>
        <position position="80"/>
    </location>
    <ligand>
        <name>S-adenosyl-L-methionine</name>
        <dbReference type="ChEBI" id="CHEBI:59789"/>
    </ligand>
</feature>
<evidence type="ECO:0000256" key="3">
    <source>
        <dbReference type="ARBA" id="ARBA00022691"/>
    </source>
</evidence>
<dbReference type="PANTHER" id="PTHR43591:SF24">
    <property type="entry name" value="2-METHOXY-6-POLYPRENYL-1,4-BENZOQUINOL METHYLASE, MITOCHONDRIAL"/>
    <property type="match status" value="1"/>
</dbReference>
<dbReference type="GO" id="GO:0043770">
    <property type="term" value="F:demethylmenaquinone methyltransferase activity"/>
    <property type="evidence" value="ECO:0007669"/>
    <property type="project" value="UniProtKB-UniRule"/>
</dbReference>
<comment type="pathway">
    <text evidence="4">Quinol/quinone metabolism; menaquinone biosynthesis; menaquinol from 1,4-dihydroxy-2-naphthoate: step 2/2.</text>
</comment>
<dbReference type="Proteomes" id="UP000192731">
    <property type="component" value="Unassembled WGS sequence"/>
</dbReference>
<keyword evidence="2 4" id="KW-0808">Transferase</keyword>
<dbReference type="Gene3D" id="3.40.50.150">
    <property type="entry name" value="Vaccinia Virus protein VP39"/>
    <property type="match status" value="1"/>
</dbReference>
<feature type="transmembrane region" description="Helical" evidence="5">
    <location>
        <begin position="21"/>
        <end position="41"/>
    </location>
</feature>
<dbReference type="InterPro" id="IPR029063">
    <property type="entry name" value="SAM-dependent_MTases_sf"/>
</dbReference>
<feature type="binding site" evidence="4">
    <location>
        <begin position="107"/>
        <end position="108"/>
    </location>
    <ligand>
        <name>S-adenosyl-L-methionine</name>
        <dbReference type="ChEBI" id="CHEBI:59789"/>
    </ligand>
</feature>
<keyword evidence="4" id="KW-0474">Menaquinone biosynthesis</keyword>
<feature type="binding site" evidence="4">
    <location>
        <position position="59"/>
    </location>
    <ligand>
        <name>S-adenosyl-L-methionine</name>
        <dbReference type="ChEBI" id="CHEBI:59789"/>
    </ligand>
</feature>
<reference evidence="6 7" key="1">
    <citation type="submission" date="2017-04" db="EMBL/GenBank/DDBJ databases">
        <authorList>
            <person name="Afonso C.L."/>
            <person name="Miller P.J."/>
            <person name="Scott M.A."/>
            <person name="Spackman E."/>
            <person name="Goraichik I."/>
            <person name="Dimitrov K.M."/>
            <person name="Suarez D.L."/>
            <person name="Swayne D.E."/>
        </authorList>
    </citation>
    <scope>NUCLEOTIDE SEQUENCE [LARGE SCALE GENOMIC DNA]</scope>
    <source>
        <strain evidence="6 7">DSM 11270</strain>
    </source>
</reference>
<dbReference type="Pfam" id="PF01209">
    <property type="entry name" value="Ubie_methyltran"/>
    <property type="match status" value="1"/>
</dbReference>
<dbReference type="UniPathway" id="UPA00079">
    <property type="reaction ID" value="UER00169"/>
</dbReference>
<evidence type="ECO:0000256" key="1">
    <source>
        <dbReference type="ARBA" id="ARBA00022603"/>
    </source>
</evidence>
<keyword evidence="1 4" id="KW-0489">Methyltransferase</keyword>
<dbReference type="NCBIfam" id="TIGR01934">
    <property type="entry name" value="MenG_MenH_UbiE"/>
    <property type="match status" value="1"/>
</dbReference>